<dbReference type="Pfam" id="PF00975">
    <property type="entry name" value="Thioesterase"/>
    <property type="match status" value="1"/>
</dbReference>
<organism evidence="3 4">
    <name type="scientific">Lihuaxuella thermophila</name>
    <dbReference type="NCBI Taxonomy" id="1173111"/>
    <lineage>
        <taxon>Bacteria</taxon>
        <taxon>Bacillati</taxon>
        <taxon>Bacillota</taxon>
        <taxon>Bacilli</taxon>
        <taxon>Bacillales</taxon>
        <taxon>Thermoactinomycetaceae</taxon>
        <taxon>Lihuaxuella</taxon>
    </lineage>
</organism>
<dbReference type="PANTHER" id="PTHR11487:SF0">
    <property type="entry name" value="S-ACYL FATTY ACID SYNTHASE THIOESTERASE, MEDIUM CHAIN"/>
    <property type="match status" value="1"/>
</dbReference>
<dbReference type="InterPro" id="IPR029058">
    <property type="entry name" value="AB_hydrolase_fold"/>
</dbReference>
<dbReference type="STRING" id="1173111.SAMN05444955_10352"/>
<dbReference type="Proteomes" id="UP000199695">
    <property type="component" value="Unassembled WGS sequence"/>
</dbReference>
<dbReference type="InterPro" id="IPR001031">
    <property type="entry name" value="Thioesterase"/>
</dbReference>
<dbReference type="RefSeq" id="WP_280139736.1">
    <property type="nucleotide sequence ID" value="NZ_FOCQ01000003.1"/>
</dbReference>
<feature type="domain" description="Thioesterase" evidence="2">
    <location>
        <begin position="26"/>
        <end position="248"/>
    </location>
</feature>
<dbReference type="Gene3D" id="3.40.50.1820">
    <property type="entry name" value="alpha/beta hydrolase"/>
    <property type="match status" value="1"/>
</dbReference>
<proteinExistence type="inferred from homology"/>
<evidence type="ECO:0000313" key="4">
    <source>
        <dbReference type="Proteomes" id="UP000199695"/>
    </source>
</evidence>
<dbReference type="PANTHER" id="PTHR11487">
    <property type="entry name" value="THIOESTERASE"/>
    <property type="match status" value="1"/>
</dbReference>
<dbReference type="SUPFAM" id="SSF53474">
    <property type="entry name" value="alpha/beta-Hydrolases"/>
    <property type="match status" value="1"/>
</dbReference>
<dbReference type="AlphaFoldDB" id="A0A1H8C3S1"/>
<evidence type="ECO:0000313" key="3">
    <source>
        <dbReference type="EMBL" id="SEM89725.1"/>
    </source>
</evidence>
<dbReference type="InterPro" id="IPR012223">
    <property type="entry name" value="TEII"/>
</dbReference>
<accession>A0A1H8C3S1</accession>
<evidence type="ECO:0000259" key="2">
    <source>
        <dbReference type="Pfam" id="PF00975"/>
    </source>
</evidence>
<sequence>MSRPSVPSMKNEWILSSHPKPHAKLRLFCFPYAGGNAVIYRSWPELFPQEIEVCPVQLPGRGNRLLEPPINRLDSLLEVMTEALLPLMNLPFAFFGHSMGALISFEFARYLRRNKGLEPVHLFVSAHRAPQIPRARSDIHQLPDQEFIQSLKKLNGTPEDALQNEELMKLLLPVIRSDFALCETYEYRRESPLGCPITAMGGSEDTGVPVEHVAAWKDHTVNTFAMQLFSGDHFFLHDHQKQLSELIFQNLTLSALAR</sequence>
<comment type="similarity">
    <text evidence="1">Belongs to the thioesterase family.</text>
</comment>
<dbReference type="GO" id="GO:0008610">
    <property type="term" value="P:lipid biosynthetic process"/>
    <property type="evidence" value="ECO:0007669"/>
    <property type="project" value="TreeGrafter"/>
</dbReference>
<protein>
    <submittedName>
        <fullName evidence="3">Surfactin synthase thioesterase subunit</fullName>
    </submittedName>
</protein>
<name>A0A1H8C3S1_9BACL</name>
<gene>
    <name evidence="3" type="ORF">SAMN05444955_10352</name>
</gene>
<dbReference type="EMBL" id="FOCQ01000003">
    <property type="protein sequence ID" value="SEM89725.1"/>
    <property type="molecule type" value="Genomic_DNA"/>
</dbReference>
<evidence type="ECO:0000256" key="1">
    <source>
        <dbReference type="ARBA" id="ARBA00007169"/>
    </source>
</evidence>
<reference evidence="3 4" key="1">
    <citation type="submission" date="2016-10" db="EMBL/GenBank/DDBJ databases">
        <authorList>
            <person name="de Groot N.N."/>
        </authorList>
    </citation>
    <scope>NUCLEOTIDE SEQUENCE [LARGE SCALE GENOMIC DNA]</scope>
    <source>
        <strain evidence="3 4">DSM 46701</strain>
    </source>
</reference>
<keyword evidence="4" id="KW-1185">Reference proteome</keyword>